<reference evidence="1 2" key="1">
    <citation type="submission" date="2018-08" db="EMBL/GenBank/DDBJ databases">
        <title>Comparative analysis of Burkholderia isolates from Puerto Rico.</title>
        <authorList>
            <person name="Hall C."/>
            <person name="Sahl J."/>
            <person name="Wagner D."/>
        </authorList>
    </citation>
    <scope>NUCLEOTIDE SEQUENCE [LARGE SCALE GENOMIC DNA]</scope>
    <source>
        <strain evidence="1 2">Bp8966</strain>
    </source>
</reference>
<protein>
    <recommendedName>
        <fullName evidence="3">Transposase</fullName>
    </recommendedName>
</protein>
<name>A0ABX9YCL1_9BURK</name>
<evidence type="ECO:0008006" key="3">
    <source>
        <dbReference type="Google" id="ProtNLM"/>
    </source>
</evidence>
<evidence type="ECO:0000313" key="2">
    <source>
        <dbReference type="Proteomes" id="UP000281098"/>
    </source>
</evidence>
<sequence>MHCHVCSCIGTGVHTTLRQSRLEIAIKNQIRIQRRSTVPRNHSILEALPPGIQMLIKVNFIHLR</sequence>
<dbReference type="EMBL" id="QTPM01000096">
    <property type="protein sequence ID" value="RQY78736.1"/>
    <property type="molecule type" value="Genomic_DNA"/>
</dbReference>
<evidence type="ECO:0000313" key="1">
    <source>
        <dbReference type="EMBL" id="RQY78736.1"/>
    </source>
</evidence>
<proteinExistence type="predicted"/>
<comment type="caution">
    <text evidence="1">The sequence shown here is derived from an EMBL/GenBank/DDBJ whole genome shotgun (WGS) entry which is preliminary data.</text>
</comment>
<dbReference type="Proteomes" id="UP000281098">
    <property type="component" value="Unassembled WGS sequence"/>
</dbReference>
<organism evidence="1 2">
    <name type="scientific">Burkholderia stagnalis</name>
    <dbReference type="NCBI Taxonomy" id="1503054"/>
    <lineage>
        <taxon>Bacteria</taxon>
        <taxon>Pseudomonadati</taxon>
        <taxon>Pseudomonadota</taxon>
        <taxon>Betaproteobacteria</taxon>
        <taxon>Burkholderiales</taxon>
        <taxon>Burkholderiaceae</taxon>
        <taxon>Burkholderia</taxon>
        <taxon>Burkholderia cepacia complex</taxon>
    </lineage>
</organism>
<keyword evidence="2" id="KW-1185">Reference proteome</keyword>
<accession>A0ABX9YCL1</accession>
<gene>
    <name evidence="1" type="ORF">DF017_35705</name>
</gene>